<feature type="region of interest" description="Disordered" evidence="1">
    <location>
        <begin position="1"/>
        <end position="26"/>
    </location>
</feature>
<evidence type="ECO:0000313" key="2">
    <source>
        <dbReference type="EMBL" id="KEO59110.1"/>
    </source>
</evidence>
<proteinExistence type="predicted"/>
<gene>
    <name evidence="2" type="ORF">SMB34_11105</name>
</gene>
<dbReference type="Proteomes" id="UP000027463">
    <property type="component" value="Unassembled WGS sequence"/>
</dbReference>
<protein>
    <submittedName>
        <fullName evidence="2">Uncharacterized protein</fullName>
    </submittedName>
</protein>
<organism evidence="2 3">
    <name type="scientific">Thalassospira permensis NBRC 106175</name>
    <dbReference type="NCBI Taxonomy" id="1353532"/>
    <lineage>
        <taxon>Bacteria</taxon>
        <taxon>Pseudomonadati</taxon>
        <taxon>Pseudomonadota</taxon>
        <taxon>Alphaproteobacteria</taxon>
        <taxon>Rhodospirillales</taxon>
        <taxon>Thalassospiraceae</taxon>
        <taxon>Thalassospira</taxon>
    </lineage>
</organism>
<evidence type="ECO:0000256" key="1">
    <source>
        <dbReference type="SAM" id="MobiDB-lite"/>
    </source>
</evidence>
<sequence>MLFARRSSAFDGQGASPKFAKKKTAPFRGPFPVRNLWKSTGRFA</sequence>
<evidence type="ECO:0000313" key="3">
    <source>
        <dbReference type="Proteomes" id="UP000027463"/>
    </source>
</evidence>
<comment type="caution">
    <text evidence="2">The sequence shown here is derived from an EMBL/GenBank/DDBJ whole genome shotgun (WGS) entry which is preliminary data.</text>
</comment>
<reference evidence="2 3" key="1">
    <citation type="submission" date="2013-07" db="EMBL/GenBank/DDBJ databases">
        <title>Thalassospira permensis NBRC 106175 Genome Sequencing.</title>
        <authorList>
            <person name="Lai Q."/>
            <person name="Shao Z."/>
        </authorList>
    </citation>
    <scope>NUCLEOTIDE SEQUENCE [LARGE SCALE GENOMIC DNA]</scope>
    <source>
        <strain evidence="2 3">NBRC 106175</strain>
    </source>
</reference>
<name>A0ABR4TT64_9PROT</name>
<accession>A0ABR4TT64</accession>
<keyword evidence="3" id="KW-1185">Reference proteome</keyword>
<dbReference type="EMBL" id="AUNC01000002">
    <property type="protein sequence ID" value="KEO59110.1"/>
    <property type="molecule type" value="Genomic_DNA"/>
</dbReference>